<organism evidence="1">
    <name type="scientific">viral metagenome</name>
    <dbReference type="NCBI Taxonomy" id="1070528"/>
    <lineage>
        <taxon>unclassified sequences</taxon>
        <taxon>metagenomes</taxon>
        <taxon>organismal metagenomes</taxon>
    </lineage>
</organism>
<reference evidence="1" key="1">
    <citation type="journal article" date="2020" name="Nature">
        <title>Giant virus diversity and host interactions through global metagenomics.</title>
        <authorList>
            <person name="Schulz F."/>
            <person name="Roux S."/>
            <person name="Paez-Espino D."/>
            <person name="Jungbluth S."/>
            <person name="Walsh D.A."/>
            <person name="Denef V.J."/>
            <person name="McMahon K.D."/>
            <person name="Konstantinidis K.T."/>
            <person name="Eloe-Fadrosh E.A."/>
            <person name="Kyrpides N.C."/>
            <person name="Woyke T."/>
        </authorList>
    </citation>
    <scope>NUCLEOTIDE SEQUENCE</scope>
    <source>
        <strain evidence="1">GVMAG-M-3300018868-6</strain>
    </source>
</reference>
<evidence type="ECO:0000313" key="1">
    <source>
        <dbReference type="EMBL" id="QHS95752.1"/>
    </source>
</evidence>
<dbReference type="AlphaFoldDB" id="A0A6C0BUN4"/>
<protein>
    <submittedName>
        <fullName evidence="1">Uncharacterized protein</fullName>
    </submittedName>
</protein>
<dbReference type="EMBL" id="MN739256">
    <property type="protein sequence ID" value="QHS95752.1"/>
    <property type="molecule type" value="Genomic_DNA"/>
</dbReference>
<sequence length="441" mass="48224">MATDAFGRLRTSEPFTTFNYHPSPSYYNTGDNDIWVRDTSGGSVYYDGSNNLIKIDVSGGAVTPNPDKYAFRTTKMPMDYQPGKSRLIMMSGVMISPVPTASGEQIFSRMGLINVASPIITDGVWFEVDGSNNTLNWCESIQDGSGSYIINKKARSDWNIDKFDGTGPSGIVLSYQNMNKVILIVIDQEWLGVGRLRCGFNIDGVTYYAHKFTHETLSYAYTSSPKQRIGYEILTGTHGTSPSTTYTMKQICCTCMSEGGFFPLGTRNSISTDISGVSITSLNQKQNVILGLRLQNPADKKFKNGIIKILSVNVSFKPTNPGNNQTNVDVVKYNLQMHSNINGIQIGDLSGSGTISFTDLSNSIVSYHNNGTTHDISSNGYFIHSGFVSSQSTVSFGANDFETLLTRANITQYDTLYLTVQGNVTGSTALVYASIDFIESV</sequence>
<dbReference type="InterPro" id="IPR018247">
    <property type="entry name" value="EF_Hand_1_Ca_BS"/>
</dbReference>
<name>A0A6C0BUN4_9ZZZZ</name>
<accession>A0A6C0BUN4</accession>
<proteinExistence type="predicted"/>
<dbReference type="PROSITE" id="PS00018">
    <property type="entry name" value="EF_HAND_1"/>
    <property type="match status" value="1"/>
</dbReference>